<dbReference type="OMA" id="EHEWLSG"/>
<feature type="domain" description="Lipoyl-binding" evidence="6">
    <location>
        <begin position="39"/>
        <end position="121"/>
    </location>
</feature>
<comment type="cofactor">
    <cofactor evidence="5">
        <name>(R)-lipoate</name>
        <dbReference type="ChEBI" id="CHEBI:83088"/>
    </cofactor>
    <text evidence="5">Binds 1 lipoyl cofactor covalently.</text>
</comment>
<comment type="function">
    <text evidence="5">The H protein shuttles the methylamine group of glycine from the P protein to the T protein.</text>
</comment>
<evidence type="ECO:0000256" key="4">
    <source>
        <dbReference type="PIRSR" id="PIRSR617453-50"/>
    </source>
</evidence>
<reference evidence="8" key="1">
    <citation type="journal article" date="2014" name="BMC Genomics">
        <title>Genome characteristics reveal the impact of lichenization on lichen-forming fungus Endocarpon pusillum Hedwig (Verrucariales, Ascomycota).</title>
        <authorList>
            <person name="Wang Y.-Y."/>
            <person name="Liu B."/>
            <person name="Zhang X.-Y."/>
            <person name="Zhou Q.-M."/>
            <person name="Zhang T."/>
            <person name="Li H."/>
            <person name="Yu Y.-F."/>
            <person name="Zhang X.-L."/>
            <person name="Hao X.-Y."/>
            <person name="Wang M."/>
            <person name="Wang L."/>
            <person name="Wei J.-C."/>
        </authorList>
    </citation>
    <scope>NUCLEOTIDE SEQUENCE [LARGE SCALE GENOMIC DNA]</scope>
    <source>
        <strain evidence="8">Z07020 / HMAS-L-300199</strain>
    </source>
</reference>
<dbReference type="GO" id="GO:0005739">
    <property type="term" value="C:mitochondrion"/>
    <property type="evidence" value="ECO:0007669"/>
    <property type="project" value="UniProtKB-SubCell"/>
</dbReference>
<comment type="subcellular location">
    <subcellularLocation>
        <location evidence="5">Mitochondrion</location>
    </subcellularLocation>
</comment>
<comment type="subunit">
    <text evidence="5">The glycine cleavage system is composed of four proteins: P, T, L and H.</text>
</comment>
<evidence type="ECO:0000256" key="3">
    <source>
        <dbReference type="ARBA" id="ARBA00022946"/>
    </source>
</evidence>
<dbReference type="HOGENOM" id="CLU_097408_1_2_1"/>
<dbReference type="CDD" id="cd06848">
    <property type="entry name" value="GCS_H"/>
    <property type="match status" value="1"/>
</dbReference>
<dbReference type="Pfam" id="PF01597">
    <property type="entry name" value="GCV_H"/>
    <property type="match status" value="1"/>
</dbReference>
<dbReference type="GO" id="GO:0006730">
    <property type="term" value="P:one-carbon metabolic process"/>
    <property type="evidence" value="ECO:0007669"/>
    <property type="project" value="EnsemblFungi"/>
</dbReference>
<dbReference type="Gene3D" id="2.40.50.100">
    <property type="match status" value="1"/>
</dbReference>
<evidence type="ECO:0000256" key="5">
    <source>
        <dbReference type="RuleBase" id="RU364055"/>
    </source>
</evidence>
<gene>
    <name evidence="7" type="ORF">EPUS_02019</name>
</gene>
<dbReference type="InterPro" id="IPR000089">
    <property type="entry name" value="Biotin_lipoyl"/>
</dbReference>
<keyword evidence="2 4" id="KW-0450">Lipoyl</keyword>
<dbReference type="NCBIfam" id="NF002270">
    <property type="entry name" value="PRK01202.1"/>
    <property type="match status" value="1"/>
</dbReference>
<dbReference type="PROSITE" id="PS00189">
    <property type="entry name" value="LIPOYL"/>
    <property type="match status" value="1"/>
</dbReference>
<comment type="similarity">
    <text evidence="1 5">Belongs to the GcvH family.</text>
</comment>
<dbReference type="EMBL" id="KE720882">
    <property type="protein sequence ID" value="ERF74332.1"/>
    <property type="molecule type" value="Genomic_DNA"/>
</dbReference>
<dbReference type="NCBIfam" id="TIGR00527">
    <property type="entry name" value="gcvH"/>
    <property type="match status" value="1"/>
</dbReference>
<keyword evidence="5" id="KW-0496">Mitochondrion</keyword>
<protein>
    <recommendedName>
        <fullName evidence="5">Glycine cleavage system H protein</fullName>
    </recommendedName>
</protein>
<evidence type="ECO:0000313" key="7">
    <source>
        <dbReference type="EMBL" id="ERF74332.1"/>
    </source>
</evidence>
<dbReference type="InterPro" id="IPR017453">
    <property type="entry name" value="GCV_H_sub"/>
</dbReference>
<dbReference type="PANTHER" id="PTHR11715">
    <property type="entry name" value="GLYCINE CLEAVAGE SYSTEM H PROTEIN"/>
    <property type="match status" value="1"/>
</dbReference>
<dbReference type="PANTHER" id="PTHR11715:SF3">
    <property type="entry name" value="GLYCINE CLEAVAGE SYSTEM H PROTEIN-RELATED"/>
    <property type="match status" value="1"/>
</dbReference>
<dbReference type="HAMAP" id="MF_00272">
    <property type="entry name" value="GcvH"/>
    <property type="match status" value="1"/>
</dbReference>
<dbReference type="InterPro" id="IPR011053">
    <property type="entry name" value="Single_hybrid_motif"/>
</dbReference>
<dbReference type="GO" id="GO:0019464">
    <property type="term" value="P:glycine decarboxylation via glycine cleavage system"/>
    <property type="evidence" value="ECO:0007669"/>
    <property type="project" value="UniProtKB-UniRule"/>
</dbReference>
<evidence type="ECO:0000256" key="1">
    <source>
        <dbReference type="ARBA" id="ARBA00009249"/>
    </source>
</evidence>
<dbReference type="InterPro" id="IPR033753">
    <property type="entry name" value="GCV_H/Fam206"/>
</dbReference>
<dbReference type="OrthoDB" id="10264154at2759"/>
<organism evidence="7 8">
    <name type="scientific">Endocarpon pusillum (strain Z07020 / HMAS-L-300199)</name>
    <name type="common">Lichen-forming fungus</name>
    <dbReference type="NCBI Taxonomy" id="1263415"/>
    <lineage>
        <taxon>Eukaryota</taxon>
        <taxon>Fungi</taxon>
        <taxon>Dikarya</taxon>
        <taxon>Ascomycota</taxon>
        <taxon>Pezizomycotina</taxon>
        <taxon>Eurotiomycetes</taxon>
        <taxon>Chaetothyriomycetidae</taxon>
        <taxon>Verrucariales</taxon>
        <taxon>Verrucariaceae</taxon>
        <taxon>Endocarpon</taxon>
    </lineage>
</organism>
<feature type="modified residue" description="N6-lipoyllysine" evidence="4">
    <location>
        <position position="80"/>
    </location>
</feature>
<name>U1GA02_ENDPU</name>
<dbReference type="SUPFAM" id="SSF51230">
    <property type="entry name" value="Single hybrid motif"/>
    <property type="match status" value="1"/>
</dbReference>
<dbReference type="InterPro" id="IPR003016">
    <property type="entry name" value="2-oxoA_DH_lipoyl-BS"/>
</dbReference>
<dbReference type="AlphaFoldDB" id="U1GA02"/>
<dbReference type="GeneID" id="19237073"/>
<proteinExistence type="inferred from homology"/>
<dbReference type="GO" id="GO:0009249">
    <property type="term" value="P:protein lipoylation"/>
    <property type="evidence" value="ECO:0007669"/>
    <property type="project" value="EnsemblFungi"/>
</dbReference>
<dbReference type="GO" id="GO:0005960">
    <property type="term" value="C:glycine cleavage complex"/>
    <property type="evidence" value="ECO:0007669"/>
    <property type="project" value="UniProtKB-UniRule"/>
</dbReference>
<dbReference type="PROSITE" id="PS50968">
    <property type="entry name" value="BIOTINYL_LIPOYL"/>
    <property type="match status" value="1"/>
</dbReference>
<keyword evidence="8" id="KW-1185">Reference proteome</keyword>
<dbReference type="GO" id="GO:0031405">
    <property type="term" value="F:lipoic acid binding"/>
    <property type="evidence" value="ECO:0007669"/>
    <property type="project" value="EnsemblFungi"/>
</dbReference>
<dbReference type="RefSeq" id="XP_007800042.1">
    <property type="nucleotide sequence ID" value="XM_007801851.1"/>
</dbReference>
<keyword evidence="3 5" id="KW-0809">Transit peptide</keyword>
<accession>U1GA02</accession>
<dbReference type="InterPro" id="IPR002930">
    <property type="entry name" value="GCV_H"/>
</dbReference>
<sequence length="147" mass="16045">MLESAEKSVYGPKCLYVRIFEKKYTEEHEWIELSPDGKIGTIGITNYASKALGDVVYVELPSTDLKVTKGDTIGAVESVKSASDIMTPVSGTITETNGLLEEKPATINKGPEAEGWLAKIQVEDVKEMDGLMSKSEYDKHAEGEGEE</sequence>
<dbReference type="Proteomes" id="UP000019373">
    <property type="component" value="Unassembled WGS sequence"/>
</dbReference>
<evidence type="ECO:0000256" key="2">
    <source>
        <dbReference type="ARBA" id="ARBA00022823"/>
    </source>
</evidence>
<evidence type="ECO:0000259" key="6">
    <source>
        <dbReference type="PROSITE" id="PS50968"/>
    </source>
</evidence>
<dbReference type="eggNOG" id="KOG3373">
    <property type="taxonomic scope" value="Eukaryota"/>
</dbReference>
<evidence type="ECO:0000313" key="8">
    <source>
        <dbReference type="Proteomes" id="UP000019373"/>
    </source>
</evidence>